<dbReference type="AlphaFoldDB" id="A0A328TUW0"/>
<evidence type="ECO:0000256" key="1">
    <source>
        <dbReference type="SAM" id="Phobius"/>
    </source>
</evidence>
<dbReference type="EMBL" id="QLUW01000005">
    <property type="protein sequence ID" value="RAP74130.1"/>
    <property type="molecule type" value="Genomic_DNA"/>
</dbReference>
<feature type="transmembrane region" description="Helical" evidence="1">
    <location>
        <begin position="12"/>
        <end position="37"/>
    </location>
</feature>
<feature type="transmembrane region" description="Helical" evidence="1">
    <location>
        <begin position="121"/>
        <end position="142"/>
    </location>
</feature>
<feature type="transmembrane region" description="Helical" evidence="1">
    <location>
        <begin position="90"/>
        <end position="109"/>
    </location>
</feature>
<dbReference type="Proteomes" id="UP000249260">
    <property type="component" value="Unassembled WGS sequence"/>
</dbReference>
<reference evidence="2 3" key="1">
    <citation type="submission" date="2018-06" db="EMBL/GenBank/DDBJ databases">
        <title>Paenibacillus montanisoli sp. nov., isolated from mountain area soil.</title>
        <authorList>
            <person name="Wu M."/>
        </authorList>
    </citation>
    <scope>NUCLEOTIDE SEQUENCE [LARGE SCALE GENOMIC DNA]</scope>
    <source>
        <strain evidence="2 3">RA17</strain>
    </source>
</reference>
<dbReference type="OrthoDB" id="6656329at2"/>
<feature type="transmembrane region" description="Helical" evidence="1">
    <location>
        <begin position="154"/>
        <end position="172"/>
    </location>
</feature>
<keyword evidence="1" id="KW-0812">Transmembrane</keyword>
<name>A0A328TUW0_9BACL</name>
<gene>
    <name evidence="2" type="ORF">DL346_23965</name>
</gene>
<keyword evidence="1" id="KW-1133">Transmembrane helix</keyword>
<evidence type="ECO:0000313" key="3">
    <source>
        <dbReference type="Proteomes" id="UP000249260"/>
    </source>
</evidence>
<keyword evidence="1" id="KW-0472">Membrane</keyword>
<evidence type="ECO:0000313" key="2">
    <source>
        <dbReference type="EMBL" id="RAP74130.1"/>
    </source>
</evidence>
<accession>A0A328TUW0</accession>
<keyword evidence="3" id="KW-1185">Reference proteome</keyword>
<organism evidence="2 3">
    <name type="scientific">Paenibacillus montanisoli</name>
    <dbReference type="NCBI Taxonomy" id="2081970"/>
    <lineage>
        <taxon>Bacteria</taxon>
        <taxon>Bacillati</taxon>
        <taxon>Bacillota</taxon>
        <taxon>Bacilli</taxon>
        <taxon>Bacillales</taxon>
        <taxon>Paenibacillaceae</taxon>
        <taxon>Paenibacillus</taxon>
    </lineage>
</organism>
<sequence>MIEFLLQLSTWQIIRVAGLAAFLLLTLGMALGISYSFWWKSAKRSVYRVHSFLTIAGTAIGLLHGATTVIDTYSPYSWRDLLIPFSAAHAPILSGLGTLCGYGMLIVILTTDLRNKLKRPLWLLFHLLSYPIYATAFVHGFFLGTDSELPIIRMLYALSALLILGLTAVRATKRSAGAKKRPSGGNAAKPVAIHEI</sequence>
<feature type="transmembrane region" description="Helical" evidence="1">
    <location>
        <begin position="49"/>
        <end position="70"/>
    </location>
</feature>
<protein>
    <submittedName>
        <fullName evidence="2">Ferric reductase</fullName>
    </submittedName>
</protein>
<proteinExistence type="predicted"/>
<comment type="caution">
    <text evidence="2">The sequence shown here is derived from an EMBL/GenBank/DDBJ whole genome shotgun (WGS) entry which is preliminary data.</text>
</comment>
<dbReference type="RefSeq" id="WP_112884918.1">
    <property type="nucleotide sequence ID" value="NZ_QLUW01000005.1"/>
</dbReference>